<sequence>MAGIERRGFAAAARAAMFIGMNTSLAMDSRRAHAPKHLDIDATMNHVMRGECCFFR</sequence>
<comment type="caution">
    <text evidence="1">The sequence shown here is derived from an EMBL/GenBank/DDBJ whole genome shotgun (WGS) entry which is preliminary data.</text>
</comment>
<gene>
    <name evidence="1" type="ORF">AZE42_04420</name>
</gene>
<evidence type="ECO:0000313" key="2">
    <source>
        <dbReference type="Proteomes" id="UP000183567"/>
    </source>
</evidence>
<proteinExistence type="predicted"/>
<accession>A0A1J8PEX9</accession>
<dbReference type="Proteomes" id="UP000183567">
    <property type="component" value="Unassembled WGS sequence"/>
</dbReference>
<organism evidence="1 2">
    <name type="scientific">Rhizopogon vesiculosus</name>
    <dbReference type="NCBI Taxonomy" id="180088"/>
    <lineage>
        <taxon>Eukaryota</taxon>
        <taxon>Fungi</taxon>
        <taxon>Dikarya</taxon>
        <taxon>Basidiomycota</taxon>
        <taxon>Agaricomycotina</taxon>
        <taxon>Agaricomycetes</taxon>
        <taxon>Agaricomycetidae</taxon>
        <taxon>Boletales</taxon>
        <taxon>Suillineae</taxon>
        <taxon>Rhizopogonaceae</taxon>
        <taxon>Rhizopogon</taxon>
    </lineage>
</organism>
<reference evidence="1 2" key="1">
    <citation type="submission" date="2016-03" db="EMBL/GenBank/DDBJ databases">
        <title>Comparative genomics of the ectomycorrhizal sister species Rhizopogon vinicolor and Rhizopogon vesiculosus (Basidiomycota: Boletales) reveals a divergence of the mating type B locus.</title>
        <authorList>
            <person name="Mujic A.B."/>
            <person name="Kuo A."/>
            <person name="Tritt A."/>
            <person name="Lipzen A."/>
            <person name="Chen C."/>
            <person name="Johnson J."/>
            <person name="Sharma A."/>
            <person name="Barry K."/>
            <person name="Grigoriev I.V."/>
            <person name="Spatafora J.W."/>
        </authorList>
    </citation>
    <scope>NUCLEOTIDE SEQUENCE [LARGE SCALE GENOMIC DNA]</scope>
    <source>
        <strain evidence="1 2">AM-OR11-056</strain>
    </source>
</reference>
<dbReference type="EMBL" id="LVVM01006625">
    <property type="protein sequence ID" value="OJA07573.1"/>
    <property type="molecule type" value="Genomic_DNA"/>
</dbReference>
<dbReference type="AlphaFoldDB" id="A0A1J8PEX9"/>
<protein>
    <submittedName>
        <fullName evidence="1">Uncharacterized protein</fullName>
    </submittedName>
</protein>
<evidence type="ECO:0000313" key="1">
    <source>
        <dbReference type="EMBL" id="OJA07573.1"/>
    </source>
</evidence>
<name>A0A1J8PEX9_9AGAM</name>
<keyword evidence="2" id="KW-1185">Reference proteome</keyword>